<dbReference type="Proteomes" id="UP001623661">
    <property type="component" value="Unassembled WGS sequence"/>
</dbReference>
<keyword evidence="2" id="KW-1185">Reference proteome</keyword>
<sequence length="98" mass="11120">MNKKNLSEDKLRGVVDGFSLDEKSTKTNKNGYMTTDQGVYSTPDYALNNTKKDNKIIKGRIKETSAFNIIQANDIDDISWSNNNFDHSKLNNETNSKK</sequence>
<evidence type="ECO:0000313" key="1">
    <source>
        <dbReference type="EMBL" id="MFL0267471.1"/>
    </source>
</evidence>
<name>A0ABW8TP22_9CLOT</name>
<dbReference type="RefSeq" id="WP_406764074.1">
    <property type="nucleotide sequence ID" value="NZ_JBJHZY010000001.1"/>
</dbReference>
<dbReference type="EMBL" id="JBJHZY010000001">
    <property type="protein sequence ID" value="MFL0267471.1"/>
    <property type="molecule type" value="Genomic_DNA"/>
</dbReference>
<evidence type="ECO:0000313" key="2">
    <source>
        <dbReference type="Proteomes" id="UP001623661"/>
    </source>
</evidence>
<gene>
    <name evidence="1" type="ORF">ACJDUH_05085</name>
</gene>
<protein>
    <submittedName>
        <fullName evidence="1">Uncharacterized protein</fullName>
    </submittedName>
</protein>
<accession>A0ABW8TP22</accession>
<organism evidence="1 2">
    <name type="scientific">Candidatus Clostridium radicumherbarum</name>
    <dbReference type="NCBI Taxonomy" id="3381662"/>
    <lineage>
        <taxon>Bacteria</taxon>
        <taxon>Bacillati</taxon>
        <taxon>Bacillota</taxon>
        <taxon>Clostridia</taxon>
        <taxon>Eubacteriales</taxon>
        <taxon>Clostridiaceae</taxon>
        <taxon>Clostridium</taxon>
    </lineage>
</organism>
<proteinExistence type="predicted"/>
<reference evidence="1 2" key="1">
    <citation type="submission" date="2024-11" db="EMBL/GenBank/DDBJ databases">
        <authorList>
            <person name="Heng Y.C."/>
            <person name="Lim A.C.H."/>
            <person name="Lee J.K.Y."/>
            <person name="Kittelmann S."/>
        </authorList>
    </citation>
    <scope>NUCLEOTIDE SEQUENCE [LARGE SCALE GENOMIC DNA]</scope>
    <source>
        <strain evidence="1 2">WILCCON 0202</strain>
    </source>
</reference>
<comment type="caution">
    <text evidence="1">The sequence shown here is derived from an EMBL/GenBank/DDBJ whole genome shotgun (WGS) entry which is preliminary data.</text>
</comment>